<feature type="compositionally biased region" description="Basic and acidic residues" evidence="1">
    <location>
        <begin position="64"/>
        <end position="78"/>
    </location>
</feature>
<evidence type="ECO:0000313" key="3">
    <source>
        <dbReference type="Proteomes" id="UP001479436"/>
    </source>
</evidence>
<evidence type="ECO:0000256" key="1">
    <source>
        <dbReference type="SAM" id="MobiDB-lite"/>
    </source>
</evidence>
<sequence>MKILRGGILLLGTTLFCYYFYEYVGPSIMVIPSLGILWIMYKYKVSSLAETNSNQNQEELEPTEYSRHTGKYLREHNTISETTSVTMSATTDSFFDSSDSDSSDEASVNSSKESESLVKSKFQNYNTDQVPYVSVTIP</sequence>
<evidence type="ECO:0000313" key="2">
    <source>
        <dbReference type="EMBL" id="KAK9722300.1"/>
    </source>
</evidence>
<reference evidence="2 3" key="1">
    <citation type="submission" date="2023-04" db="EMBL/GenBank/DDBJ databases">
        <title>Genome of Basidiobolus ranarum AG-B5.</title>
        <authorList>
            <person name="Stajich J.E."/>
            <person name="Carter-House D."/>
            <person name="Gryganskyi A."/>
        </authorList>
    </citation>
    <scope>NUCLEOTIDE SEQUENCE [LARGE SCALE GENOMIC DNA]</scope>
    <source>
        <strain evidence="2 3">AG-B5</strain>
    </source>
</reference>
<organism evidence="2 3">
    <name type="scientific">Basidiobolus ranarum</name>
    <dbReference type="NCBI Taxonomy" id="34480"/>
    <lineage>
        <taxon>Eukaryota</taxon>
        <taxon>Fungi</taxon>
        <taxon>Fungi incertae sedis</taxon>
        <taxon>Zoopagomycota</taxon>
        <taxon>Entomophthoromycotina</taxon>
        <taxon>Basidiobolomycetes</taxon>
        <taxon>Basidiobolales</taxon>
        <taxon>Basidiobolaceae</taxon>
        <taxon>Basidiobolus</taxon>
    </lineage>
</organism>
<name>A0ABR2W7T3_9FUNG</name>
<proteinExistence type="predicted"/>
<protein>
    <submittedName>
        <fullName evidence="2">Uncharacterized protein</fullName>
    </submittedName>
</protein>
<accession>A0ABR2W7T3</accession>
<gene>
    <name evidence="2" type="ORF">K7432_002783</name>
</gene>
<comment type="caution">
    <text evidence="2">The sequence shown here is derived from an EMBL/GenBank/DDBJ whole genome shotgun (WGS) entry which is preliminary data.</text>
</comment>
<keyword evidence="3" id="KW-1185">Reference proteome</keyword>
<dbReference type="EMBL" id="JASJQH010006953">
    <property type="protein sequence ID" value="KAK9722300.1"/>
    <property type="molecule type" value="Genomic_DNA"/>
</dbReference>
<feature type="region of interest" description="Disordered" evidence="1">
    <location>
        <begin position="51"/>
        <end position="120"/>
    </location>
</feature>
<feature type="compositionally biased region" description="Low complexity" evidence="1">
    <location>
        <begin position="88"/>
        <end position="97"/>
    </location>
</feature>
<dbReference type="Proteomes" id="UP001479436">
    <property type="component" value="Unassembled WGS sequence"/>
</dbReference>